<keyword evidence="1" id="KW-0328">Glycosyltransferase</keyword>
<dbReference type="PANTHER" id="PTHR12526">
    <property type="entry name" value="GLYCOSYLTRANSFERASE"/>
    <property type="match status" value="1"/>
</dbReference>
<dbReference type="InterPro" id="IPR001296">
    <property type="entry name" value="Glyco_trans_1"/>
</dbReference>
<accession>X1U135</accession>
<dbReference type="InterPro" id="IPR028098">
    <property type="entry name" value="Glyco_trans_4-like_N"/>
</dbReference>
<dbReference type="PANTHER" id="PTHR12526:SF510">
    <property type="entry name" value="D-INOSITOL 3-PHOSPHATE GLYCOSYLTRANSFERASE"/>
    <property type="match status" value="1"/>
</dbReference>
<gene>
    <name evidence="5" type="ORF">S12H4_12718</name>
</gene>
<proteinExistence type="predicted"/>
<evidence type="ECO:0008006" key="6">
    <source>
        <dbReference type="Google" id="ProtNLM"/>
    </source>
</evidence>
<dbReference type="Gene3D" id="3.40.50.2000">
    <property type="entry name" value="Glycogen Phosphorylase B"/>
    <property type="match status" value="2"/>
</dbReference>
<dbReference type="SUPFAM" id="SSF53756">
    <property type="entry name" value="UDP-Glycosyltransferase/glycogen phosphorylase"/>
    <property type="match status" value="1"/>
</dbReference>
<dbReference type="Pfam" id="PF00534">
    <property type="entry name" value="Glycos_transf_1"/>
    <property type="match status" value="1"/>
</dbReference>
<feature type="domain" description="Glycosyl transferase family 1" evidence="3">
    <location>
        <begin position="206"/>
        <end position="374"/>
    </location>
</feature>
<sequence length="400" mass="44496">MRIAKISVHGCPIRSLGGKDTGGMNVYVRELSRELGKLGVWVDIFTRWHDRNDPEVVAIGERVRLIHIAVGEPEDTPKTDIYQFLPEFSHKLRRFQEREGTVYDLLHSHYWLSVCAAERLRAQLGIPHVATFHTLGEVKNRVRPAEMEPALRLEVEKKAIPIVDALIAFTTDEKDNLISIYGAQPEKVKVIPCGIDMDLFRPMDKGKARSELSLPNSSKILLFAGRIQPFKGIDILLRAVACLLDNRELHLFIIGGDSESDDELTWLRTLSTELGLDGKVTFCGAMEHGEMPLFYSAADICVVPSYHESFGLVALEALACGTPVVASCVGGLVTIVKDGETGYLVDKLSPEAFAQRLELLLGDEKLQRRMGDAAHSSVMTYEWSIVARQVLNVYEELTGA</sequence>
<feature type="domain" description="Glycosyltransferase subfamily 4-like N-terminal" evidence="4">
    <location>
        <begin position="22"/>
        <end position="198"/>
    </location>
</feature>
<dbReference type="GO" id="GO:0016757">
    <property type="term" value="F:glycosyltransferase activity"/>
    <property type="evidence" value="ECO:0007669"/>
    <property type="project" value="UniProtKB-KW"/>
</dbReference>
<evidence type="ECO:0000259" key="3">
    <source>
        <dbReference type="Pfam" id="PF00534"/>
    </source>
</evidence>
<protein>
    <recommendedName>
        <fullName evidence="6">Glycosyltransferase family 1 protein</fullName>
    </recommendedName>
</protein>
<evidence type="ECO:0000259" key="4">
    <source>
        <dbReference type="Pfam" id="PF13439"/>
    </source>
</evidence>
<evidence type="ECO:0000313" key="5">
    <source>
        <dbReference type="EMBL" id="GAI85974.1"/>
    </source>
</evidence>
<reference evidence="5" key="1">
    <citation type="journal article" date="2014" name="Front. Microbiol.">
        <title>High frequency of phylogenetically diverse reductive dehalogenase-homologous genes in deep subseafloor sedimentary metagenomes.</title>
        <authorList>
            <person name="Kawai M."/>
            <person name="Futagami T."/>
            <person name="Toyoda A."/>
            <person name="Takaki Y."/>
            <person name="Nishi S."/>
            <person name="Hori S."/>
            <person name="Arai W."/>
            <person name="Tsubouchi T."/>
            <person name="Morono Y."/>
            <person name="Uchiyama I."/>
            <person name="Ito T."/>
            <person name="Fujiyama A."/>
            <person name="Inagaki F."/>
            <person name="Takami H."/>
        </authorList>
    </citation>
    <scope>NUCLEOTIDE SEQUENCE</scope>
    <source>
        <strain evidence="5">Expedition CK06-06</strain>
    </source>
</reference>
<dbReference type="AlphaFoldDB" id="X1U135"/>
<comment type="caution">
    <text evidence="5">The sequence shown here is derived from an EMBL/GenBank/DDBJ whole genome shotgun (WGS) entry which is preliminary data.</text>
</comment>
<name>X1U135_9ZZZZ</name>
<keyword evidence="2" id="KW-0808">Transferase</keyword>
<evidence type="ECO:0000256" key="2">
    <source>
        <dbReference type="ARBA" id="ARBA00022679"/>
    </source>
</evidence>
<dbReference type="Pfam" id="PF13439">
    <property type="entry name" value="Glyco_transf_4"/>
    <property type="match status" value="1"/>
</dbReference>
<dbReference type="EMBL" id="BARW01006075">
    <property type="protein sequence ID" value="GAI85974.1"/>
    <property type="molecule type" value="Genomic_DNA"/>
</dbReference>
<evidence type="ECO:0000256" key="1">
    <source>
        <dbReference type="ARBA" id="ARBA00022676"/>
    </source>
</evidence>
<organism evidence="5">
    <name type="scientific">marine sediment metagenome</name>
    <dbReference type="NCBI Taxonomy" id="412755"/>
    <lineage>
        <taxon>unclassified sequences</taxon>
        <taxon>metagenomes</taxon>
        <taxon>ecological metagenomes</taxon>
    </lineage>
</organism>